<reference evidence="3" key="1">
    <citation type="submission" date="2025-08" db="UniProtKB">
        <authorList>
            <consortium name="RefSeq"/>
        </authorList>
    </citation>
    <scope>IDENTIFICATION</scope>
    <source>
        <tissue evidence="3">Silk gland</tissue>
    </source>
</reference>
<gene>
    <name evidence="3" type="primary">LOC114244250</name>
</gene>
<keyword evidence="2" id="KW-1185">Reference proteome</keyword>
<dbReference type="RefSeq" id="XP_028031810.1">
    <property type="nucleotide sequence ID" value="XM_028176009.1"/>
</dbReference>
<dbReference type="AlphaFoldDB" id="A0A6J2JQF5"/>
<accession>A0A6J2JQF5</accession>
<name>A0A6J2JQF5_BOMMA</name>
<dbReference type="GeneID" id="114244250"/>
<organism evidence="2 3">
    <name type="scientific">Bombyx mandarina</name>
    <name type="common">Wild silk moth</name>
    <name type="synonym">Wild silkworm</name>
    <dbReference type="NCBI Taxonomy" id="7092"/>
    <lineage>
        <taxon>Eukaryota</taxon>
        <taxon>Metazoa</taxon>
        <taxon>Ecdysozoa</taxon>
        <taxon>Arthropoda</taxon>
        <taxon>Hexapoda</taxon>
        <taxon>Insecta</taxon>
        <taxon>Pterygota</taxon>
        <taxon>Neoptera</taxon>
        <taxon>Endopterygota</taxon>
        <taxon>Lepidoptera</taxon>
        <taxon>Glossata</taxon>
        <taxon>Ditrysia</taxon>
        <taxon>Bombycoidea</taxon>
        <taxon>Bombycidae</taxon>
        <taxon>Bombycinae</taxon>
        <taxon>Bombyx</taxon>
    </lineage>
</organism>
<feature type="signal peptide" evidence="1">
    <location>
        <begin position="1"/>
        <end position="19"/>
    </location>
</feature>
<protein>
    <submittedName>
        <fullName evidence="3">Uncharacterized protein LOC114244250</fullName>
    </submittedName>
</protein>
<dbReference type="KEGG" id="bman:114244250"/>
<proteinExistence type="predicted"/>
<evidence type="ECO:0000313" key="3">
    <source>
        <dbReference type="RefSeq" id="XP_028031810.1"/>
    </source>
</evidence>
<feature type="chain" id="PRO_5026781864" evidence="1">
    <location>
        <begin position="20"/>
        <end position="372"/>
    </location>
</feature>
<keyword evidence="1" id="KW-0732">Signal</keyword>
<evidence type="ECO:0000256" key="1">
    <source>
        <dbReference type="SAM" id="SignalP"/>
    </source>
</evidence>
<sequence>MTRFLSFMVLITWATMARSECIQFTFESGIGLYGNDSAMCSPFPIWNLGTYSSIEVETPHVKSTHFVEPNDRTSCFTSPKIQMENGGRLEINVFVDSVVGRDISLSVVASENVPNGVDSIVAVSNLPQSTTPGWHVLSANIVGSVAFEGYVNFIGHRSTGSHILIDAIRYIPPHVDVNDCVLYEDDETTPQPEATTPEADDVEECITFNFEENTEKLFDDNNYLCDGFVPWNIGNYANIGIESQNVGGEKFLIPNQQSSCTASFAFPMTPGGVIEANVFIDHTSNLDHIIILVKNLVSNGVDTVAGFQIFEPSRASFVTGWSVIRIPIANLIPFNGYLVFLGAAAEGSKVLVDSFRYIPPGTPADHESCAIY</sequence>
<dbReference type="Proteomes" id="UP000504629">
    <property type="component" value="Unplaced"/>
</dbReference>
<dbReference type="OrthoDB" id="7443816at2759"/>
<evidence type="ECO:0000313" key="2">
    <source>
        <dbReference type="Proteomes" id="UP000504629"/>
    </source>
</evidence>